<dbReference type="InterPro" id="IPR017896">
    <property type="entry name" value="4Fe4S_Fe-S-bd"/>
</dbReference>
<dbReference type="RefSeq" id="WP_132080445.1">
    <property type="nucleotide sequence ID" value="NZ_SLUI01000007.1"/>
</dbReference>
<dbReference type="AlphaFoldDB" id="A0A4R1PWM4"/>
<dbReference type="GO" id="GO:0051539">
    <property type="term" value="F:4 iron, 4 sulfur cluster binding"/>
    <property type="evidence" value="ECO:0007669"/>
    <property type="project" value="UniProtKB-KW"/>
</dbReference>
<sequence>MKKNVPICDFGKECEVLASLDPGNIAALPGEEAGCRFKAIKPELKAKYDYSLDGFSALNLPIPQTPEEEAQIVNRFLSGLEKLFQKENNWGFLLPTTLSNEYCMQCNTCNEACPMYLESGRHDIYRPNFRPEVLRRIIRRYFSLSGKLLGKWAGADLDLNWRVVYRLAELAYRCSVCRRCASVCPIGVDNALISRELRKVFSQEMGIAPEPVHKSGTIRHMKTGSSTGMTPLAFKDNIEFIEDIIEEKTGRRLTIPIDKKGADILLIHNAGEYMAWPENPAAFAILFEAAGLNWTLSSDVMGYEGVNYGVWYDDIQFSRIALAQVQAAQKLNVKKIVVGECGHATKALITIADRLLVKDLAIPREPCLPLLEQIVTSGAIQFDPAKNNFPVTLHDPCNMVRLMGILSPQRNILKAIMAPGMFREMPNAGTNNYCCGGGSGFAIMNSQNFPEWRNNVASRMKARQVLAAFEDVLDPSIPKYYCAPCSNCKGAARDSLLGHFGFKDKYNIIYGGLVELMVNAMSDMSQPFISWEEEF</sequence>
<accession>A0A4R1PWM4</accession>
<dbReference type="PANTHER" id="PTHR43551:SF1">
    <property type="entry name" value="HETERODISULFIDE REDUCTASE"/>
    <property type="match status" value="1"/>
</dbReference>
<dbReference type="OrthoDB" id="5241828at2"/>
<dbReference type="GO" id="GO:0046872">
    <property type="term" value="F:metal ion binding"/>
    <property type="evidence" value="ECO:0007669"/>
    <property type="project" value="UniProtKB-KW"/>
</dbReference>
<keyword evidence="4" id="KW-0249">Electron transport</keyword>
<dbReference type="PANTHER" id="PTHR43551">
    <property type="entry name" value="FUMARATE REDUCTASE IRON-SULFUR SUBUNIT"/>
    <property type="match status" value="1"/>
</dbReference>
<dbReference type="GO" id="GO:0016491">
    <property type="term" value="F:oxidoreductase activity"/>
    <property type="evidence" value="ECO:0007669"/>
    <property type="project" value="UniProtKB-ARBA"/>
</dbReference>
<evidence type="ECO:0000259" key="7">
    <source>
        <dbReference type="Pfam" id="PF02754"/>
    </source>
</evidence>
<evidence type="ECO:0000313" key="9">
    <source>
        <dbReference type="EMBL" id="TCL36867.1"/>
    </source>
</evidence>
<reference evidence="9 10" key="1">
    <citation type="submission" date="2019-03" db="EMBL/GenBank/DDBJ databases">
        <title>Genomic Encyclopedia of Type Strains, Phase IV (KMG-IV): sequencing the most valuable type-strain genomes for metagenomic binning, comparative biology and taxonomic classification.</title>
        <authorList>
            <person name="Goeker M."/>
        </authorList>
    </citation>
    <scope>NUCLEOTIDE SEQUENCE [LARGE SCALE GENOMIC DNA]</scope>
    <source>
        <strain evidence="9 10">DSM 15969</strain>
    </source>
</reference>
<gene>
    <name evidence="9" type="ORF">EV210_107131</name>
</gene>
<evidence type="ECO:0000256" key="2">
    <source>
        <dbReference type="ARBA" id="ARBA00022485"/>
    </source>
</evidence>
<keyword evidence="3" id="KW-0479">Metal-binding</keyword>
<keyword evidence="6" id="KW-0411">Iron-sulfur</keyword>
<evidence type="ECO:0000313" key="10">
    <source>
        <dbReference type="Proteomes" id="UP000295063"/>
    </source>
</evidence>
<keyword evidence="2" id="KW-0004">4Fe-4S</keyword>
<dbReference type="Gene3D" id="1.10.1060.10">
    <property type="entry name" value="Alpha-helical ferredoxin"/>
    <property type="match status" value="1"/>
</dbReference>
<evidence type="ECO:0000259" key="8">
    <source>
        <dbReference type="Pfam" id="PF13183"/>
    </source>
</evidence>
<dbReference type="Pfam" id="PF02754">
    <property type="entry name" value="CCG"/>
    <property type="match status" value="1"/>
</dbReference>
<name>A0A4R1PWM4_9FIRM</name>
<comment type="caution">
    <text evidence="9">The sequence shown here is derived from an EMBL/GenBank/DDBJ whole genome shotgun (WGS) entry which is preliminary data.</text>
</comment>
<keyword evidence="1" id="KW-0813">Transport</keyword>
<dbReference type="Pfam" id="PF13183">
    <property type="entry name" value="Fer4_8"/>
    <property type="match status" value="1"/>
</dbReference>
<protein>
    <submittedName>
        <fullName evidence="9">Fe-S oxidoreductase</fullName>
    </submittedName>
</protein>
<organism evidence="9 10">
    <name type="scientific">Anaerospora hongkongensis</name>
    <dbReference type="NCBI Taxonomy" id="244830"/>
    <lineage>
        <taxon>Bacteria</taxon>
        <taxon>Bacillati</taxon>
        <taxon>Bacillota</taxon>
        <taxon>Negativicutes</taxon>
        <taxon>Selenomonadales</taxon>
        <taxon>Sporomusaceae</taxon>
        <taxon>Anaerospora</taxon>
    </lineage>
</organism>
<dbReference type="InterPro" id="IPR004017">
    <property type="entry name" value="Cys_rich_dom"/>
</dbReference>
<dbReference type="InterPro" id="IPR017900">
    <property type="entry name" value="4Fe4S_Fe_S_CS"/>
</dbReference>
<dbReference type="SUPFAM" id="SSF46548">
    <property type="entry name" value="alpha-helical ferredoxin"/>
    <property type="match status" value="1"/>
</dbReference>
<evidence type="ECO:0000256" key="6">
    <source>
        <dbReference type="ARBA" id="ARBA00023014"/>
    </source>
</evidence>
<evidence type="ECO:0000256" key="4">
    <source>
        <dbReference type="ARBA" id="ARBA00022982"/>
    </source>
</evidence>
<dbReference type="PROSITE" id="PS00198">
    <property type="entry name" value="4FE4S_FER_1"/>
    <property type="match status" value="2"/>
</dbReference>
<keyword evidence="5" id="KW-0408">Iron</keyword>
<feature type="domain" description="Cysteine-rich" evidence="7">
    <location>
        <begin position="391"/>
        <end position="460"/>
    </location>
</feature>
<evidence type="ECO:0000256" key="3">
    <source>
        <dbReference type="ARBA" id="ARBA00022723"/>
    </source>
</evidence>
<dbReference type="Proteomes" id="UP000295063">
    <property type="component" value="Unassembled WGS sequence"/>
</dbReference>
<keyword evidence="10" id="KW-1185">Reference proteome</keyword>
<dbReference type="EMBL" id="SLUI01000007">
    <property type="protein sequence ID" value="TCL36867.1"/>
    <property type="molecule type" value="Genomic_DNA"/>
</dbReference>
<feature type="domain" description="4Fe-4S ferredoxin-type" evidence="8">
    <location>
        <begin position="101"/>
        <end position="188"/>
    </location>
</feature>
<proteinExistence type="predicted"/>
<evidence type="ECO:0000256" key="1">
    <source>
        <dbReference type="ARBA" id="ARBA00022448"/>
    </source>
</evidence>
<dbReference type="InterPro" id="IPR009051">
    <property type="entry name" value="Helical_ferredxn"/>
</dbReference>
<evidence type="ECO:0000256" key="5">
    <source>
        <dbReference type="ARBA" id="ARBA00023004"/>
    </source>
</evidence>